<gene>
    <name evidence="5" type="ORF">S06H3_44828</name>
</gene>
<dbReference type="PROSITE" id="PS50830">
    <property type="entry name" value="TNASE_3"/>
    <property type="match status" value="1"/>
</dbReference>
<keyword evidence="3" id="KW-0378">Hydrolase</keyword>
<name>X1PJM5_9ZZZZ</name>
<keyword evidence="2" id="KW-0255">Endonuclease</keyword>
<dbReference type="SMART" id="SM00318">
    <property type="entry name" value="SNc"/>
    <property type="match status" value="1"/>
</dbReference>
<dbReference type="Pfam" id="PF00565">
    <property type="entry name" value="SNase"/>
    <property type="match status" value="1"/>
</dbReference>
<feature type="non-terminal residue" evidence="5">
    <location>
        <position position="161"/>
    </location>
</feature>
<organism evidence="5">
    <name type="scientific">marine sediment metagenome</name>
    <dbReference type="NCBI Taxonomy" id="412755"/>
    <lineage>
        <taxon>unclassified sequences</taxon>
        <taxon>metagenomes</taxon>
        <taxon>ecological metagenomes</taxon>
    </lineage>
</organism>
<comment type="caution">
    <text evidence="5">The sequence shown here is derived from an EMBL/GenBank/DDBJ whole genome shotgun (WGS) entry which is preliminary data.</text>
</comment>
<keyword evidence="1" id="KW-0540">Nuclease</keyword>
<dbReference type="InterPro" id="IPR035437">
    <property type="entry name" value="SNase_OB-fold_sf"/>
</dbReference>
<protein>
    <recommendedName>
        <fullName evidence="4">TNase-like domain-containing protein</fullName>
    </recommendedName>
</protein>
<dbReference type="SUPFAM" id="SSF50199">
    <property type="entry name" value="Staphylococcal nuclease"/>
    <property type="match status" value="1"/>
</dbReference>
<evidence type="ECO:0000259" key="4">
    <source>
        <dbReference type="PROSITE" id="PS50830"/>
    </source>
</evidence>
<dbReference type="AlphaFoldDB" id="X1PJM5"/>
<accession>X1PJM5</accession>
<proteinExistence type="predicted"/>
<dbReference type="InterPro" id="IPR016071">
    <property type="entry name" value="Staphylococal_nuclease_OB-fold"/>
</dbReference>
<evidence type="ECO:0000256" key="2">
    <source>
        <dbReference type="ARBA" id="ARBA00022759"/>
    </source>
</evidence>
<dbReference type="PANTHER" id="PTHR12302:SF3">
    <property type="entry name" value="SERINE_THREONINE-PROTEIN KINASE 31"/>
    <property type="match status" value="1"/>
</dbReference>
<dbReference type="Gene3D" id="2.40.50.90">
    <property type="match status" value="1"/>
</dbReference>
<feature type="domain" description="TNase-like" evidence="4">
    <location>
        <begin position="20"/>
        <end position="142"/>
    </location>
</feature>
<reference evidence="5" key="1">
    <citation type="journal article" date="2014" name="Front. Microbiol.">
        <title>High frequency of phylogenetically diverse reductive dehalogenase-homologous genes in deep subseafloor sedimentary metagenomes.</title>
        <authorList>
            <person name="Kawai M."/>
            <person name="Futagami T."/>
            <person name="Toyoda A."/>
            <person name="Takaki Y."/>
            <person name="Nishi S."/>
            <person name="Hori S."/>
            <person name="Arai W."/>
            <person name="Tsubouchi T."/>
            <person name="Morono Y."/>
            <person name="Uchiyama I."/>
            <person name="Ito T."/>
            <person name="Fujiyama A."/>
            <person name="Inagaki F."/>
            <person name="Takami H."/>
        </authorList>
    </citation>
    <scope>NUCLEOTIDE SEQUENCE</scope>
    <source>
        <strain evidence="5">Expedition CK06-06</strain>
    </source>
</reference>
<dbReference type="GO" id="GO:0004519">
    <property type="term" value="F:endonuclease activity"/>
    <property type="evidence" value="ECO:0007669"/>
    <property type="project" value="UniProtKB-KW"/>
</dbReference>
<sequence length="161" mass="18543">MNRLKVHYWLLIFLLILVTCTKTNKVTEVIDGDTFRTQNGETIRLLGINTPEIGNPGADIAKDFLLLLILNKSVRLEKDITDKDDYGRLLRYVYVNGNFINAELARMGYAETRFYAPDTLYRKELEGLEKIAVRNRTGLWSFSVFQTPDTSDIFVHPVPEK</sequence>
<dbReference type="PANTHER" id="PTHR12302">
    <property type="entry name" value="EBNA2 BINDING PROTEIN P100"/>
    <property type="match status" value="1"/>
</dbReference>
<dbReference type="GO" id="GO:0016787">
    <property type="term" value="F:hydrolase activity"/>
    <property type="evidence" value="ECO:0007669"/>
    <property type="project" value="UniProtKB-KW"/>
</dbReference>
<evidence type="ECO:0000313" key="5">
    <source>
        <dbReference type="EMBL" id="GAI42741.1"/>
    </source>
</evidence>
<evidence type="ECO:0000256" key="3">
    <source>
        <dbReference type="ARBA" id="ARBA00022801"/>
    </source>
</evidence>
<dbReference type="EMBL" id="BARV01027920">
    <property type="protein sequence ID" value="GAI42741.1"/>
    <property type="molecule type" value="Genomic_DNA"/>
</dbReference>
<evidence type="ECO:0000256" key="1">
    <source>
        <dbReference type="ARBA" id="ARBA00022722"/>
    </source>
</evidence>